<dbReference type="InterPro" id="IPR001851">
    <property type="entry name" value="ABC_transp_permease"/>
</dbReference>
<dbReference type="EMBL" id="CP064782">
    <property type="protein sequence ID" value="QWT50568.1"/>
    <property type="molecule type" value="Genomic_DNA"/>
</dbReference>
<evidence type="ECO:0000256" key="4">
    <source>
        <dbReference type="ARBA" id="ARBA00022989"/>
    </source>
</evidence>
<dbReference type="CDD" id="cd06580">
    <property type="entry name" value="TM_PBP1_transp_TpRbsC_like"/>
    <property type="match status" value="1"/>
</dbReference>
<dbReference type="KEGG" id="aiq:Azoinq_13040"/>
<dbReference type="GO" id="GO:0022857">
    <property type="term" value="F:transmembrane transporter activity"/>
    <property type="evidence" value="ECO:0007669"/>
    <property type="project" value="InterPro"/>
</dbReference>
<dbReference type="PANTHER" id="PTHR47089:SF1">
    <property type="entry name" value="GUANOSINE ABC TRANSPORTER PERMEASE PROTEIN NUPP"/>
    <property type="match status" value="1"/>
</dbReference>
<evidence type="ECO:0000256" key="3">
    <source>
        <dbReference type="ARBA" id="ARBA00022692"/>
    </source>
</evidence>
<feature type="transmembrane region" description="Helical" evidence="6">
    <location>
        <begin position="327"/>
        <end position="347"/>
    </location>
</feature>
<feature type="transmembrane region" description="Helical" evidence="6">
    <location>
        <begin position="201"/>
        <end position="218"/>
    </location>
</feature>
<organism evidence="7 8">
    <name type="scientific">Azospira inquinata</name>
    <dbReference type="NCBI Taxonomy" id="2785627"/>
    <lineage>
        <taxon>Bacteria</taxon>
        <taxon>Pseudomonadati</taxon>
        <taxon>Pseudomonadota</taxon>
        <taxon>Betaproteobacteria</taxon>
        <taxon>Rhodocyclales</taxon>
        <taxon>Rhodocyclaceae</taxon>
        <taxon>Azospira</taxon>
    </lineage>
</organism>
<feature type="transmembrane region" description="Helical" evidence="6">
    <location>
        <begin position="249"/>
        <end position="269"/>
    </location>
</feature>
<feature type="transmembrane region" description="Helical" evidence="6">
    <location>
        <begin position="119"/>
        <end position="141"/>
    </location>
</feature>
<proteinExistence type="predicted"/>
<evidence type="ECO:0000256" key="6">
    <source>
        <dbReference type="SAM" id="Phobius"/>
    </source>
</evidence>
<accession>A0A975XW61</accession>
<keyword evidence="4 6" id="KW-1133">Transmembrane helix</keyword>
<keyword evidence="8" id="KW-1185">Reference proteome</keyword>
<keyword evidence="2" id="KW-1003">Cell membrane</keyword>
<dbReference type="PANTHER" id="PTHR47089">
    <property type="entry name" value="ABC TRANSPORTER, PERMEASE PROTEIN"/>
    <property type="match status" value="1"/>
</dbReference>
<gene>
    <name evidence="7" type="ORF">Azoinq_13040</name>
</gene>
<keyword evidence="5 6" id="KW-0472">Membrane</keyword>
<reference evidence="7" key="1">
    <citation type="submission" date="2020-11" db="EMBL/GenBank/DDBJ databases">
        <title>Azospira inquinata sp. nov.</title>
        <authorList>
            <person name="Moe W.M."/>
            <person name="Mikes M.C."/>
        </authorList>
    </citation>
    <scope>NUCLEOTIDE SEQUENCE</scope>
    <source>
        <strain evidence="7">Azo-3</strain>
    </source>
</reference>
<dbReference type="GO" id="GO:0005886">
    <property type="term" value="C:plasma membrane"/>
    <property type="evidence" value="ECO:0007669"/>
    <property type="project" value="UniProtKB-SubCell"/>
</dbReference>
<comment type="subcellular location">
    <subcellularLocation>
        <location evidence="1">Cell membrane</location>
        <topology evidence="1">Multi-pass membrane protein</topology>
    </subcellularLocation>
</comment>
<dbReference type="Pfam" id="PF02653">
    <property type="entry name" value="BPD_transp_2"/>
    <property type="match status" value="1"/>
</dbReference>
<evidence type="ECO:0000256" key="5">
    <source>
        <dbReference type="ARBA" id="ARBA00023136"/>
    </source>
</evidence>
<dbReference type="Proteomes" id="UP000683428">
    <property type="component" value="Chromosome"/>
</dbReference>
<evidence type="ECO:0000313" key="8">
    <source>
        <dbReference type="Proteomes" id="UP000683428"/>
    </source>
</evidence>
<evidence type="ECO:0000256" key="2">
    <source>
        <dbReference type="ARBA" id="ARBA00022475"/>
    </source>
</evidence>
<feature type="transmembrane region" description="Helical" evidence="6">
    <location>
        <begin position="298"/>
        <end position="315"/>
    </location>
</feature>
<protein>
    <submittedName>
        <fullName evidence="7">ABC transporter permease</fullName>
    </submittedName>
</protein>
<keyword evidence="3 6" id="KW-0812">Transmembrane</keyword>
<name>A0A975XW61_9RHOO</name>
<feature type="transmembrane region" description="Helical" evidence="6">
    <location>
        <begin position="87"/>
        <end position="107"/>
    </location>
</feature>
<feature type="transmembrane region" description="Helical" evidence="6">
    <location>
        <begin position="62"/>
        <end position="80"/>
    </location>
</feature>
<dbReference type="AlphaFoldDB" id="A0A975XW61"/>
<sequence length="374" mass="39656">MHLLEPRAESSRTMRLLAPVLAIVLTLLTGSLLFLALGRSPLESFKVFFIQPLSSANGWSELLVKASPLILIAQGLAIGFRARIYNIGAEGQLIAGAICGGGIAIFLDGTPNPTLQHLTLPLMLLAGALGGALWGGIPALLKTRFNADETLTTLMLTYVASFLLTYLIQGPWRDPEGMNFPQSIMFGDAATLPLLFDGMRVNVSIFITLAASLVFWLFTSKSFLSYQLNVGGLAPQASRYAGFSAKSTVWVSLLLSGLTAGLAGVGEIAGPVGQLNLNISPGYGFAAIIVAYIGRLHAAGIILSGLLMALIYLGGEAAQVSLQLPAAITGLFQGMLLFFLLGADVFVDFRLRRLISRGKKPTLPAQPQVVSEQP</sequence>
<evidence type="ECO:0000256" key="1">
    <source>
        <dbReference type="ARBA" id="ARBA00004651"/>
    </source>
</evidence>
<feature type="transmembrane region" description="Helical" evidence="6">
    <location>
        <begin position="153"/>
        <end position="172"/>
    </location>
</feature>
<evidence type="ECO:0000313" key="7">
    <source>
        <dbReference type="EMBL" id="QWT50568.1"/>
    </source>
</evidence>